<sequence>MRRGSLAFVQNGMAEGTARSSIMRSMLKDNEDNGGGADGQQLAMDVSAGIYAGMTDTTSIALSTTIYALLAHPEVQKRAQEELDAVVGRDRLPAFQDRADLPGMLHNPDIYPDPEAFKPERFLTKEGGLSDDEVLAGFGFGRRVCPGRNFAMSTLYMTVACLLSVFNIRPKKDEHGKDIPVNVTYTDGLSSRPSAFECDFQPRDANAERVLRDIVENDSKAVNL</sequence>
<evidence type="ECO:0000256" key="7">
    <source>
        <dbReference type="ARBA" id="ARBA00023004"/>
    </source>
</evidence>
<dbReference type="InterPro" id="IPR017972">
    <property type="entry name" value="Cyt_P450_CS"/>
</dbReference>
<proteinExistence type="inferred from homology"/>
<evidence type="ECO:0000256" key="9">
    <source>
        <dbReference type="PIRSR" id="PIRSR602401-1"/>
    </source>
</evidence>
<dbReference type="AlphaFoldDB" id="A0A4Z0AA67"/>
<gene>
    <name evidence="11" type="ORF">EWM64_g397</name>
</gene>
<dbReference type="InterPro" id="IPR036396">
    <property type="entry name" value="Cyt_P450_sf"/>
</dbReference>
<keyword evidence="8 10" id="KW-0503">Monooxygenase</keyword>
<reference evidence="11 12" key="1">
    <citation type="submission" date="2019-02" db="EMBL/GenBank/DDBJ databases">
        <title>Genome sequencing of the rare red list fungi Hericium alpestre (H. flagellum).</title>
        <authorList>
            <person name="Buettner E."/>
            <person name="Kellner H."/>
        </authorList>
    </citation>
    <scope>NUCLEOTIDE SEQUENCE [LARGE SCALE GENOMIC DNA]</scope>
    <source>
        <strain evidence="11 12">DSM 108284</strain>
    </source>
</reference>
<evidence type="ECO:0000256" key="1">
    <source>
        <dbReference type="ARBA" id="ARBA00001971"/>
    </source>
</evidence>
<dbReference type="GO" id="GO:0004497">
    <property type="term" value="F:monooxygenase activity"/>
    <property type="evidence" value="ECO:0007669"/>
    <property type="project" value="UniProtKB-KW"/>
</dbReference>
<feature type="binding site" description="axial binding residue" evidence="9">
    <location>
        <position position="145"/>
    </location>
    <ligand>
        <name>heme</name>
        <dbReference type="ChEBI" id="CHEBI:30413"/>
    </ligand>
    <ligandPart>
        <name>Fe</name>
        <dbReference type="ChEBI" id="CHEBI:18248"/>
    </ligandPart>
</feature>
<name>A0A4Z0AA67_9AGAM</name>
<dbReference type="OrthoDB" id="2789670at2759"/>
<dbReference type="PROSITE" id="PS00086">
    <property type="entry name" value="CYTOCHROME_P450"/>
    <property type="match status" value="1"/>
</dbReference>
<dbReference type="EMBL" id="SFCI01000019">
    <property type="protein sequence ID" value="TFY83605.1"/>
    <property type="molecule type" value="Genomic_DNA"/>
</dbReference>
<evidence type="ECO:0000256" key="4">
    <source>
        <dbReference type="ARBA" id="ARBA00022617"/>
    </source>
</evidence>
<protein>
    <recommendedName>
        <fullName evidence="13">Cytochrome P450</fullName>
    </recommendedName>
</protein>
<dbReference type="PANTHER" id="PTHR46300">
    <property type="entry name" value="P450, PUTATIVE (EUROFUNG)-RELATED-RELATED"/>
    <property type="match status" value="1"/>
</dbReference>
<dbReference type="InterPro" id="IPR001128">
    <property type="entry name" value="Cyt_P450"/>
</dbReference>
<evidence type="ECO:0000256" key="5">
    <source>
        <dbReference type="ARBA" id="ARBA00022723"/>
    </source>
</evidence>
<keyword evidence="4 9" id="KW-0349">Heme</keyword>
<evidence type="ECO:0000256" key="10">
    <source>
        <dbReference type="RuleBase" id="RU000461"/>
    </source>
</evidence>
<organism evidence="11 12">
    <name type="scientific">Hericium alpestre</name>
    <dbReference type="NCBI Taxonomy" id="135208"/>
    <lineage>
        <taxon>Eukaryota</taxon>
        <taxon>Fungi</taxon>
        <taxon>Dikarya</taxon>
        <taxon>Basidiomycota</taxon>
        <taxon>Agaricomycotina</taxon>
        <taxon>Agaricomycetes</taxon>
        <taxon>Russulales</taxon>
        <taxon>Hericiaceae</taxon>
        <taxon>Hericium</taxon>
    </lineage>
</organism>
<dbReference type="InterPro" id="IPR002401">
    <property type="entry name" value="Cyt_P450_E_grp-I"/>
</dbReference>
<dbReference type="InterPro" id="IPR050364">
    <property type="entry name" value="Cytochrome_P450_fung"/>
</dbReference>
<keyword evidence="7 9" id="KW-0408">Iron</keyword>
<dbReference type="GO" id="GO:0020037">
    <property type="term" value="F:heme binding"/>
    <property type="evidence" value="ECO:0007669"/>
    <property type="project" value="InterPro"/>
</dbReference>
<accession>A0A4Z0AA67</accession>
<keyword evidence="5 9" id="KW-0479">Metal-binding</keyword>
<dbReference type="STRING" id="135208.A0A4Z0AA67"/>
<comment type="similarity">
    <text evidence="3 10">Belongs to the cytochrome P450 family.</text>
</comment>
<dbReference type="GO" id="GO:0005506">
    <property type="term" value="F:iron ion binding"/>
    <property type="evidence" value="ECO:0007669"/>
    <property type="project" value="InterPro"/>
</dbReference>
<dbReference type="GO" id="GO:0016020">
    <property type="term" value="C:membrane"/>
    <property type="evidence" value="ECO:0007669"/>
    <property type="project" value="UniProtKB-SubCell"/>
</dbReference>
<dbReference type="Proteomes" id="UP000298061">
    <property type="component" value="Unassembled WGS sequence"/>
</dbReference>
<evidence type="ECO:0000256" key="2">
    <source>
        <dbReference type="ARBA" id="ARBA00005179"/>
    </source>
</evidence>
<evidence type="ECO:0000313" key="11">
    <source>
        <dbReference type="EMBL" id="TFY83605.1"/>
    </source>
</evidence>
<comment type="caution">
    <text evidence="11">The sequence shown here is derived from an EMBL/GenBank/DDBJ whole genome shotgun (WGS) entry which is preliminary data.</text>
</comment>
<evidence type="ECO:0000313" key="12">
    <source>
        <dbReference type="Proteomes" id="UP000298061"/>
    </source>
</evidence>
<dbReference type="PRINTS" id="PR00463">
    <property type="entry name" value="EP450I"/>
</dbReference>
<dbReference type="Gene3D" id="1.10.630.10">
    <property type="entry name" value="Cytochrome P450"/>
    <property type="match status" value="2"/>
</dbReference>
<evidence type="ECO:0000256" key="8">
    <source>
        <dbReference type="ARBA" id="ARBA00023033"/>
    </source>
</evidence>
<comment type="cofactor">
    <cofactor evidence="1 9">
        <name>heme</name>
        <dbReference type="ChEBI" id="CHEBI:30413"/>
    </cofactor>
</comment>
<dbReference type="SUPFAM" id="SSF48264">
    <property type="entry name" value="Cytochrome P450"/>
    <property type="match status" value="1"/>
</dbReference>
<evidence type="ECO:0000256" key="3">
    <source>
        <dbReference type="ARBA" id="ARBA00010617"/>
    </source>
</evidence>
<comment type="pathway">
    <text evidence="2">Secondary metabolite biosynthesis.</text>
</comment>
<dbReference type="GO" id="GO:0016705">
    <property type="term" value="F:oxidoreductase activity, acting on paired donors, with incorporation or reduction of molecular oxygen"/>
    <property type="evidence" value="ECO:0007669"/>
    <property type="project" value="InterPro"/>
</dbReference>
<keyword evidence="12" id="KW-1185">Reference proteome</keyword>
<evidence type="ECO:0000256" key="6">
    <source>
        <dbReference type="ARBA" id="ARBA00023002"/>
    </source>
</evidence>
<dbReference type="Pfam" id="PF00067">
    <property type="entry name" value="p450"/>
    <property type="match status" value="2"/>
</dbReference>
<evidence type="ECO:0008006" key="13">
    <source>
        <dbReference type="Google" id="ProtNLM"/>
    </source>
</evidence>
<keyword evidence="6 10" id="KW-0560">Oxidoreductase</keyword>